<gene>
    <name evidence="2" type="ORF">EYF80_010090</name>
</gene>
<evidence type="ECO:0000313" key="2">
    <source>
        <dbReference type="EMBL" id="TNN79716.1"/>
    </source>
</evidence>
<reference evidence="2 3" key="1">
    <citation type="submission" date="2019-03" db="EMBL/GenBank/DDBJ databases">
        <title>First draft genome of Liparis tanakae, snailfish: a comprehensive survey of snailfish specific genes.</title>
        <authorList>
            <person name="Kim W."/>
            <person name="Song I."/>
            <person name="Jeong J.-H."/>
            <person name="Kim D."/>
            <person name="Kim S."/>
            <person name="Ryu S."/>
            <person name="Song J.Y."/>
            <person name="Lee S.K."/>
        </authorList>
    </citation>
    <scope>NUCLEOTIDE SEQUENCE [LARGE SCALE GENOMIC DNA]</scope>
    <source>
        <tissue evidence="2">Muscle</tissue>
    </source>
</reference>
<proteinExistence type="predicted"/>
<organism evidence="2 3">
    <name type="scientific">Liparis tanakae</name>
    <name type="common">Tanaka's snailfish</name>
    <dbReference type="NCBI Taxonomy" id="230148"/>
    <lineage>
        <taxon>Eukaryota</taxon>
        <taxon>Metazoa</taxon>
        <taxon>Chordata</taxon>
        <taxon>Craniata</taxon>
        <taxon>Vertebrata</taxon>
        <taxon>Euteleostomi</taxon>
        <taxon>Actinopterygii</taxon>
        <taxon>Neopterygii</taxon>
        <taxon>Teleostei</taxon>
        <taxon>Neoteleostei</taxon>
        <taxon>Acanthomorphata</taxon>
        <taxon>Eupercaria</taxon>
        <taxon>Perciformes</taxon>
        <taxon>Cottioidei</taxon>
        <taxon>Cottales</taxon>
        <taxon>Liparidae</taxon>
        <taxon>Liparis</taxon>
    </lineage>
</organism>
<evidence type="ECO:0000256" key="1">
    <source>
        <dbReference type="SAM" id="MobiDB-lite"/>
    </source>
</evidence>
<dbReference type="AlphaFoldDB" id="A0A4Z2IPC6"/>
<protein>
    <submittedName>
        <fullName evidence="2">Uncharacterized protein</fullName>
    </submittedName>
</protein>
<comment type="caution">
    <text evidence="2">The sequence shown here is derived from an EMBL/GenBank/DDBJ whole genome shotgun (WGS) entry which is preliminary data.</text>
</comment>
<feature type="region of interest" description="Disordered" evidence="1">
    <location>
        <begin position="1"/>
        <end position="47"/>
    </location>
</feature>
<feature type="compositionally biased region" description="Basic and acidic residues" evidence="1">
    <location>
        <begin position="1"/>
        <end position="15"/>
    </location>
</feature>
<sequence length="195" mass="21237">MDRKKEEEPNSEKLHVSVTFPEGRKQFLPSDAREKPAVQEQRPEKAKPTCAGFEEGVVLVARLTVAAVAAREVVTDLVQSAAESCVKPLMHLCVGLHRKDPAVFSQAKPVPHLWVRRAHSSASERKSGLFHFVLISPSGDGFETERLGACSHSGLRPPGSSGVRPLGIRPPVLGFKRSLDSSGDKSALHLLPLWI</sequence>
<dbReference type="EMBL" id="SRLO01000062">
    <property type="protein sequence ID" value="TNN79716.1"/>
    <property type="molecule type" value="Genomic_DNA"/>
</dbReference>
<keyword evidence="3" id="KW-1185">Reference proteome</keyword>
<dbReference type="Proteomes" id="UP000314294">
    <property type="component" value="Unassembled WGS sequence"/>
</dbReference>
<accession>A0A4Z2IPC6</accession>
<feature type="compositionally biased region" description="Basic and acidic residues" evidence="1">
    <location>
        <begin position="31"/>
        <end position="47"/>
    </location>
</feature>
<name>A0A4Z2IPC6_9TELE</name>
<evidence type="ECO:0000313" key="3">
    <source>
        <dbReference type="Proteomes" id="UP000314294"/>
    </source>
</evidence>